<dbReference type="Gene3D" id="1.20.1740.10">
    <property type="entry name" value="Amino acid/polyamine transporter I"/>
    <property type="match status" value="1"/>
</dbReference>
<dbReference type="GO" id="GO:0008324">
    <property type="term" value="F:monoatomic cation transmembrane transporter activity"/>
    <property type="evidence" value="ECO:0007669"/>
    <property type="project" value="InterPro"/>
</dbReference>
<dbReference type="InterPro" id="IPR050367">
    <property type="entry name" value="APC_superfamily"/>
</dbReference>
<keyword evidence="3 6" id="KW-0812">Transmembrane</keyword>
<feature type="transmembrane region" description="Helical" evidence="6">
    <location>
        <begin position="185"/>
        <end position="207"/>
    </location>
</feature>
<dbReference type="PROSITE" id="PS51094">
    <property type="entry name" value="PTS_EIIA_TYPE_2"/>
    <property type="match status" value="1"/>
</dbReference>
<dbReference type="InParanoid" id="A0A259U1H2"/>
<dbReference type="GO" id="GO:0005886">
    <property type="term" value="C:plasma membrane"/>
    <property type="evidence" value="ECO:0007669"/>
    <property type="project" value="UniProtKB-SubCell"/>
</dbReference>
<evidence type="ECO:0000259" key="7">
    <source>
        <dbReference type="PROSITE" id="PS51094"/>
    </source>
</evidence>
<evidence type="ECO:0000256" key="4">
    <source>
        <dbReference type="ARBA" id="ARBA00022989"/>
    </source>
</evidence>
<evidence type="ECO:0000256" key="3">
    <source>
        <dbReference type="ARBA" id="ARBA00022692"/>
    </source>
</evidence>
<feature type="transmembrane region" description="Helical" evidence="6">
    <location>
        <begin position="228"/>
        <end position="250"/>
    </location>
</feature>
<gene>
    <name evidence="9" type="ORF">BSZ36_13050</name>
</gene>
<sequence>MAKQKSLKKTLTLFDVYAVSTGAMFSSGFFLLPGLATAKAGPAAILAYLLAGVLILPAMFSVAELSTAMPKAGGAYYFLDRSLGPLAGTVGGLGTWLALVLKSAFALVGMGAYLVFFLDIPVKPLAVGFTVAFAALNIFGAKETTGLQRIFVAILVGVLGFFVIQGLIAVAGLGGEEVATQLTPFAPFGTSGLVGTIGLVFVSYAGLTKVASVAEEVQNPDRNIPLGMILSLLTATFIYVVGVFIMVAVLDPSELRSDLTPVATAAEAFFTWLPGRLGLLLIVIAAIAAFASTGNAGILSASRYPYAMAKDHLVTKRLGTLGRFGTPVPAVLVTSGLMIAVILLLDVEGIAKLASAFQLLIFGLLNVAVIVMRESRIAGYVPGYRSPLYPWLQIIGIITPVLLVAQLGGLAIGLSSLLILAGVAWYYYYVRPNPDVIREGAIYHLFARLGARQYDGLDGELRTILKDKGMADETSFERLVTRSAVLDVDAGTSYEETVRLASVLLAQHLPVTHDVLARGFEAGSRYGVTPVSHGAALPHQRLASVSGSHLVMVRSKTGIEIRFEDPENAHASGEVVNAIFFLISPEEPPGQHLRTLANIASRIDEDGFLDAWNGAETEPELKETLLAHDRYVSLAVEASGATAGLVGRPLRDVRFPAGTLVALIRRDGQIVVPSGSTVLEEGDRVTVIGDASGIVALNAEYGA</sequence>
<reference evidence="9 10" key="1">
    <citation type="submission" date="2016-11" db="EMBL/GenBank/DDBJ databases">
        <title>Study of marine rhodopsin-containing bacteria.</title>
        <authorList>
            <person name="Yoshizawa S."/>
            <person name="Kumagai Y."/>
            <person name="Kogure K."/>
        </authorList>
    </citation>
    <scope>NUCLEOTIDE SEQUENCE [LARGE SCALE GENOMIC DNA]</scope>
    <source>
        <strain evidence="9 10">SG-29</strain>
    </source>
</reference>
<evidence type="ECO:0000256" key="2">
    <source>
        <dbReference type="ARBA" id="ARBA00022475"/>
    </source>
</evidence>
<keyword evidence="5 6" id="KW-0472">Membrane</keyword>
<dbReference type="FunCoup" id="A0A259U1H2">
    <property type="interactions" value="197"/>
</dbReference>
<keyword evidence="4 6" id="KW-1133">Transmembrane helix</keyword>
<dbReference type="PROSITE" id="PS51202">
    <property type="entry name" value="RCK_C"/>
    <property type="match status" value="1"/>
</dbReference>
<dbReference type="InterPro" id="IPR016152">
    <property type="entry name" value="PTrfase/Anion_transptr"/>
</dbReference>
<dbReference type="SUPFAM" id="SSF116726">
    <property type="entry name" value="TrkA C-terminal domain-like"/>
    <property type="match status" value="1"/>
</dbReference>
<feature type="transmembrane region" description="Helical" evidence="6">
    <location>
        <begin position="277"/>
        <end position="299"/>
    </location>
</feature>
<keyword evidence="10" id="KW-1185">Reference proteome</keyword>
<comment type="caution">
    <text evidence="9">The sequence shown here is derived from an EMBL/GenBank/DDBJ whole genome shotgun (WGS) entry which is preliminary data.</text>
</comment>
<feature type="transmembrane region" description="Helical" evidence="6">
    <location>
        <begin position="411"/>
        <end position="429"/>
    </location>
</feature>
<dbReference type="InterPro" id="IPR002178">
    <property type="entry name" value="PTS_EIIA_type-2_dom"/>
</dbReference>
<dbReference type="SUPFAM" id="SSF55804">
    <property type="entry name" value="Phoshotransferase/anion transport protein"/>
    <property type="match status" value="1"/>
</dbReference>
<feature type="domain" description="PTS EIIA type-2" evidence="7">
    <location>
        <begin position="477"/>
        <end position="628"/>
    </location>
</feature>
<dbReference type="GO" id="GO:0006813">
    <property type="term" value="P:potassium ion transport"/>
    <property type="evidence" value="ECO:0007669"/>
    <property type="project" value="InterPro"/>
</dbReference>
<feature type="transmembrane region" description="Helical" evidence="6">
    <location>
        <begin position="350"/>
        <end position="372"/>
    </location>
</feature>
<dbReference type="Gene3D" id="3.30.70.1450">
    <property type="entry name" value="Regulator of K+ conductance, C-terminal domain"/>
    <property type="match status" value="1"/>
</dbReference>
<name>A0A259U1H2_9BACT</name>
<keyword evidence="2" id="KW-1003">Cell membrane</keyword>
<feature type="transmembrane region" description="Helical" evidence="6">
    <location>
        <begin position="44"/>
        <end position="65"/>
    </location>
</feature>
<dbReference type="Pfam" id="PF00359">
    <property type="entry name" value="PTS_EIIA_2"/>
    <property type="match status" value="1"/>
</dbReference>
<accession>A0A259U1H2</accession>
<dbReference type="EMBL" id="MQWB01000001">
    <property type="protein sequence ID" value="OZC03832.1"/>
    <property type="molecule type" value="Genomic_DNA"/>
</dbReference>
<feature type="transmembrane region" description="Helical" evidence="6">
    <location>
        <begin position="12"/>
        <end position="32"/>
    </location>
</feature>
<dbReference type="Pfam" id="PF13520">
    <property type="entry name" value="AA_permease_2"/>
    <property type="match status" value="1"/>
</dbReference>
<protein>
    <submittedName>
        <fullName evidence="9">Amino acid transporter</fullName>
    </submittedName>
</protein>
<feature type="transmembrane region" description="Helical" evidence="6">
    <location>
        <begin position="388"/>
        <end position="405"/>
    </location>
</feature>
<evidence type="ECO:0000256" key="1">
    <source>
        <dbReference type="ARBA" id="ARBA00004651"/>
    </source>
</evidence>
<comment type="subcellular location">
    <subcellularLocation>
        <location evidence="1">Cell membrane</location>
        <topology evidence="1">Multi-pass membrane protein</topology>
    </subcellularLocation>
</comment>
<feature type="transmembrane region" description="Helical" evidence="6">
    <location>
        <begin position="86"/>
        <end position="116"/>
    </location>
</feature>
<evidence type="ECO:0000256" key="5">
    <source>
        <dbReference type="ARBA" id="ARBA00023136"/>
    </source>
</evidence>
<dbReference type="InterPro" id="IPR036721">
    <property type="entry name" value="RCK_C_sf"/>
</dbReference>
<proteinExistence type="predicted"/>
<evidence type="ECO:0000313" key="10">
    <source>
        <dbReference type="Proteomes" id="UP000216446"/>
    </source>
</evidence>
<dbReference type="PANTHER" id="PTHR42770">
    <property type="entry name" value="AMINO ACID TRANSPORTER-RELATED"/>
    <property type="match status" value="1"/>
</dbReference>
<dbReference type="Pfam" id="PF02080">
    <property type="entry name" value="TrkA_C"/>
    <property type="match status" value="1"/>
</dbReference>
<evidence type="ECO:0000259" key="8">
    <source>
        <dbReference type="PROSITE" id="PS51202"/>
    </source>
</evidence>
<dbReference type="InterPro" id="IPR002293">
    <property type="entry name" value="AA/rel_permease1"/>
</dbReference>
<dbReference type="InterPro" id="IPR006037">
    <property type="entry name" value="RCK_C"/>
</dbReference>
<feature type="transmembrane region" description="Helical" evidence="6">
    <location>
        <begin position="320"/>
        <end position="344"/>
    </location>
</feature>
<feature type="transmembrane region" description="Helical" evidence="6">
    <location>
        <begin position="151"/>
        <end position="173"/>
    </location>
</feature>
<dbReference type="PANTHER" id="PTHR42770:SF11">
    <property type="entry name" value="INNER MEMBRANE TRANSPORT PROTEIN YBAT"/>
    <property type="match status" value="1"/>
</dbReference>
<dbReference type="AlphaFoldDB" id="A0A259U1H2"/>
<evidence type="ECO:0000313" key="9">
    <source>
        <dbReference type="EMBL" id="OZC03832.1"/>
    </source>
</evidence>
<evidence type="ECO:0000256" key="6">
    <source>
        <dbReference type="SAM" id="Phobius"/>
    </source>
</evidence>
<feature type="transmembrane region" description="Helical" evidence="6">
    <location>
        <begin position="122"/>
        <end position="139"/>
    </location>
</feature>
<dbReference type="RefSeq" id="WP_218827662.1">
    <property type="nucleotide sequence ID" value="NZ_MQWB01000001.1"/>
</dbReference>
<organism evidence="9 10">
    <name type="scientific">Rubricoccus marinus</name>
    <dbReference type="NCBI Taxonomy" id="716817"/>
    <lineage>
        <taxon>Bacteria</taxon>
        <taxon>Pseudomonadati</taxon>
        <taxon>Rhodothermota</taxon>
        <taxon>Rhodothermia</taxon>
        <taxon>Rhodothermales</taxon>
        <taxon>Rubricoccaceae</taxon>
        <taxon>Rubricoccus</taxon>
    </lineage>
</organism>
<feature type="domain" description="RCK C-terminal" evidence="8">
    <location>
        <begin position="620"/>
        <end position="703"/>
    </location>
</feature>
<dbReference type="Gene3D" id="3.40.930.10">
    <property type="entry name" value="Mannitol-specific EII, Chain A"/>
    <property type="match status" value="1"/>
</dbReference>
<dbReference type="Proteomes" id="UP000216446">
    <property type="component" value="Unassembled WGS sequence"/>
</dbReference>